<evidence type="ECO:0000313" key="2">
    <source>
        <dbReference type="Proteomes" id="UP000838748"/>
    </source>
</evidence>
<reference evidence="1" key="1">
    <citation type="submission" date="2021-11" db="EMBL/GenBank/DDBJ databases">
        <authorList>
            <person name="Rodrigo-Torres L."/>
            <person name="Arahal R. D."/>
            <person name="Lucena T."/>
        </authorList>
    </citation>
    <scope>NUCLEOTIDE SEQUENCE</scope>
    <source>
        <strain evidence="1">CECT 7928</strain>
    </source>
</reference>
<organism evidence="1 2">
    <name type="scientific">Vibrio marisflavi CECT 7928</name>
    <dbReference type="NCBI Taxonomy" id="634439"/>
    <lineage>
        <taxon>Bacteria</taxon>
        <taxon>Pseudomonadati</taxon>
        <taxon>Pseudomonadota</taxon>
        <taxon>Gammaproteobacteria</taxon>
        <taxon>Vibrionales</taxon>
        <taxon>Vibrionaceae</taxon>
        <taxon>Vibrio</taxon>
    </lineage>
</organism>
<protein>
    <submittedName>
        <fullName evidence="1">Uncharacterized protein</fullName>
    </submittedName>
</protein>
<dbReference type="Proteomes" id="UP000838748">
    <property type="component" value="Unassembled WGS sequence"/>
</dbReference>
<proteinExistence type="predicted"/>
<keyword evidence="2" id="KW-1185">Reference proteome</keyword>
<evidence type="ECO:0000313" key="1">
    <source>
        <dbReference type="EMBL" id="CAH0543226.1"/>
    </source>
</evidence>
<name>A0ABM9A9M1_9VIBR</name>
<sequence length="269" mass="31613">MKFIDYKKCTLEIWDKYFQHLWISEKSGELYSNDGGTILYPNTILFTETNHHYIAEFFGFSDKYEGLNSKSNKESSADKYFYQFTQPDNISEKAFIRTSKDSKLELHGIRISLNFDENKVTKRFPHFNFHEFSSGGINALGSEVPLSIHNQFKSCFITNSLLINTKDEVYRFKHINCLVMFNKYTSKKNYINFSREKLQESLSDKKMYGLHICKDEQSARKLLSSQFCNIYLSRCNETTIGDFLNQHPTILKRALNAESFLYEESLPWL</sequence>
<comment type="caution">
    <text evidence="1">The sequence shown here is derived from an EMBL/GenBank/DDBJ whole genome shotgun (WGS) entry which is preliminary data.</text>
</comment>
<dbReference type="RefSeq" id="WP_237364142.1">
    <property type="nucleotide sequence ID" value="NZ_CAKLDM010000005.1"/>
</dbReference>
<accession>A0ABM9A9M1</accession>
<gene>
    <name evidence="1" type="ORF">VMF7928_04480</name>
</gene>
<dbReference type="EMBL" id="CAKLDM010000005">
    <property type="protein sequence ID" value="CAH0543226.1"/>
    <property type="molecule type" value="Genomic_DNA"/>
</dbReference>